<dbReference type="InterPro" id="IPR000626">
    <property type="entry name" value="Ubiquitin-like_dom"/>
</dbReference>
<dbReference type="RefSeq" id="XP_018186128.1">
    <property type="nucleotide sequence ID" value="XM_018336237.1"/>
</dbReference>
<dbReference type="SUPFAM" id="SSF54236">
    <property type="entry name" value="Ubiquitin-like"/>
    <property type="match status" value="1"/>
</dbReference>
<name>A0A165AJB4_XYLHT</name>
<feature type="region of interest" description="Disordered" evidence="1">
    <location>
        <begin position="169"/>
        <end position="199"/>
    </location>
</feature>
<dbReference type="InParanoid" id="A0A165AJB4"/>
<evidence type="ECO:0000313" key="4">
    <source>
        <dbReference type="Proteomes" id="UP000076632"/>
    </source>
</evidence>
<dbReference type="EMBL" id="KV407462">
    <property type="protein sequence ID" value="KZF20573.1"/>
    <property type="molecule type" value="Genomic_DNA"/>
</dbReference>
<dbReference type="Pfam" id="PF17183">
    <property type="entry name" value="Get5_C"/>
    <property type="match status" value="1"/>
</dbReference>
<keyword evidence="4" id="KW-1185">Reference proteome</keyword>
<dbReference type="PROSITE" id="PS50053">
    <property type="entry name" value="UBIQUITIN_2"/>
    <property type="match status" value="1"/>
</dbReference>
<dbReference type="Gene3D" id="1.10.286.70">
    <property type="entry name" value="Get5 dimerization domain"/>
    <property type="match status" value="1"/>
</dbReference>
<proteinExistence type="predicted"/>
<reference evidence="3 4" key="1">
    <citation type="journal article" date="2016" name="Fungal Biol.">
        <title>The genome of Xylona heveae provides a window into fungal endophytism.</title>
        <authorList>
            <person name="Gazis R."/>
            <person name="Kuo A."/>
            <person name="Riley R."/>
            <person name="LaButti K."/>
            <person name="Lipzen A."/>
            <person name="Lin J."/>
            <person name="Amirebrahimi M."/>
            <person name="Hesse C.N."/>
            <person name="Spatafora J.W."/>
            <person name="Henrissat B."/>
            <person name="Hainaut M."/>
            <person name="Grigoriev I.V."/>
            <person name="Hibbett D.S."/>
        </authorList>
    </citation>
    <scope>NUCLEOTIDE SEQUENCE [LARGE SCALE GENOMIC DNA]</scope>
    <source>
        <strain evidence="3 4">TC161</strain>
    </source>
</reference>
<evidence type="ECO:0000313" key="3">
    <source>
        <dbReference type="EMBL" id="KZF20573.1"/>
    </source>
</evidence>
<dbReference type="AlphaFoldDB" id="A0A165AJB4"/>
<dbReference type="Proteomes" id="UP000076632">
    <property type="component" value="Unassembled WGS sequence"/>
</dbReference>
<organism evidence="3 4">
    <name type="scientific">Xylona heveae (strain CBS 132557 / TC161)</name>
    <dbReference type="NCBI Taxonomy" id="1328760"/>
    <lineage>
        <taxon>Eukaryota</taxon>
        <taxon>Fungi</taxon>
        <taxon>Dikarya</taxon>
        <taxon>Ascomycota</taxon>
        <taxon>Pezizomycotina</taxon>
        <taxon>Xylonomycetes</taxon>
        <taxon>Xylonales</taxon>
        <taxon>Xylonaceae</taxon>
        <taxon>Xylona</taxon>
    </lineage>
</organism>
<gene>
    <name evidence="3" type="ORF">L228DRAFT_284531</name>
</gene>
<dbReference type="GeneID" id="28901374"/>
<dbReference type="Pfam" id="PF12754">
    <property type="entry name" value="Get5_N"/>
    <property type="match status" value="1"/>
</dbReference>
<dbReference type="OrthoDB" id="5366541at2759"/>
<sequence>MSELSFAKQFLAALDTRPIKLPSDYAEDPRKLPAQRPYILPKSSVPMTKRPRLSTATSSTLTSGAKLSEQLITVQLKSLRNPPYESTLPSQTPSTSIHALKSHISKELGAPLDKIKLLYQKKPASDTKTLKDLLSGSGSGTSTPSADNAAMDVDRLELSVMIIGGAASINQQPDSTPAGVATSPGVAAPQPTLPESVKRETPAHVQAAAESLAKAAEADEAETGELAAAGISGEAMTIGTTGEATRDETIGATGQGPVAQGLSGPDVLRTPAFWDDLKGYLTQRIRDEASSERVFGLFKSAVEKEGLN</sequence>
<protein>
    <recommendedName>
        <fullName evidence="2">Ubiquitin-like domain-containing protein</fullName>
    </recommendedName>
</protein>
<dbReference type="InterPro" id="IPR024737">
    <property type="entry name" value="Get5_N"/>
</dbReference>
<dbReference type="Gene3D" id="3.10.20.90">
    <property type="entry name" value="Phosphatidylinositol 3-kinase Catalytic Subunit, Chain A, domain 1"/>
    <property type="match status" value="1"/>
</dbReference>
<dbReference type="STRING" id="1328760.A0A165AJB4"/>
<accession>A0A165AJB4</accession>
<dbReference type="InterPro" id="IPR049256">
    <property type="entry name" value="Get5_C"/>
</dbReference>
<feature type="domain" description="Ubiquitin-like" evidence="2">
    <location>
        <begin position="72"/>
        <end position="133"/>
    </location>
</feature>
<dbReference type="CDD" id="cd17039">
    <property type="entry name" value="Ubl_ubiquitin_like"/>
    <property type="match status" value="1"/>
</dbReference>
<evidence type="ECO:0000259" key="2">
    <source>
        <dbReference type="PROSITE" id="PS50053"/>
    </source>
</evidence>
<dbReference type="OMA" id="YILPRMP"/>
<dbReference type="InterPro" id="IPR029071">
    <property type="entry name" value="Ubiquitin-like_domsf"/>
</dbReference>
<evidence type="ECO:0000256" key="1">
    <source>
        <dbReference type="SAM" id="MobiDB-lite"/>
    </source>
</evidence>